<gene>
    <name evidence="3" type="primary">U6500L03580</name>
    <name evidence="3" type="ORF">SEUBUCD650_0L03580</name>
</gene>
<sequence>MTLEDDHWNVVRLRKLRKGKEKEEEEEEEEEASKSEISLDSLHEGPFAEEDDEDFDADVLSNTSSEDSSQMNRVYDMRTSGELKGAAIAAAATAADQTTVPAISESFDTLSGSKIGGTVLPSLEGSRLKDSVTATSMRSDSISRMDDVIDKCEGKTTKLRMWHVIMLTSLVSMTFSYLALEYFLTGDVFAGFKSQQLLRNNERKMLYGNIDFVNKNSYDSTGNSLSQWAPSGKYYVDFDNHIAYPLKDDEIMGWKRYKADLVILWYTTKARMKNGWHKRIDKLNGGRMKLHAVLKKALTSTRKNLMIFHNEQKHHWQKLFTLCRNKYNQFSPRLTKFFRQSFRKTKQFWSRSRLQLRNFRLNPMKSFQVFRFKVRNDTNWSIKHLKRLGMKVKHSRLYKSVSECKKKSYFKCKH</sequence>
<name>A0ABN8VEF0_SACEU</name>
<evidence type="ECO:0000256" key="2">
    <source>
        <dbReference type="SAM" id="Phobius"/>
    </source>
</evidence>
<evidence type="ECO:0008006" key="5">
    <source>
        <dbReference type="Google" id="ProtNLM"/>
    </source>
</evidence>
<accession>A0ABN8VEF0</accession>
<proteinExistence type="predicted"/>
<keyword evidence="2" id="KW-0472">Membrane</keyword>
<evidence type="ECO:0000313" key="3">
    <source>
        <dbReference type="EMBL" id="CAI1596116.1"/>
    </source>
</evidence>
<keyword evidence="2" id="KW-0812">Transmembrane</keyword>
<feature type="transmembrane region" description="Helical" evidence="2">
    <location>
        <begin position="164"/>
        <end position="184"/>
    </location>
</feature>
<protein>
    <recommendedName>
        <fullName evidence="5">YLR312C-like protein</fullName>
    </recommendedName>
</protein>
<evidence type="ECO:0000256" key="1">
    <source>
        <dbReference type="SAM" id="MobiDB-lite"/>
    </source>
</evidence>
<evidence type="ECO:0000313" key="4">
    <source>
        <dbReference type="Proteomes" id="UP001152964"/>
    </source>
</evidence>
<reference evidence="3" key="1">
    <citation type="submission" date="2022-08" db="EMBL/GenBank/DDBJ databases">
        <authorList>
            <person name="Byrne P K."/>
        </authorList>
    </citation>
    <scope>NUCLEOTIDE SEQUENCE</scope>
    <source>
        <strain evidence="3">UCD650</strain>
    </source>
</reference>
<feature type="region of interest" description="Disordered" evidence="1">
    <location>
        <begin position="13"/>
        <end position="52"/>
    </location>
</feature>
<keyword evidence="4" id="KW-1185">Reference proteome</keyword>
<organism evidence="3 4">
    <name type="scientific">Saccharomyces eubayanus</name>
    <name type="common">Yeast</name>
    <dbReference type="NCBI Taxonomy" id="1080349"/>
    <lineage>
        <taxon>Eukaryota</taxon>
        <taxon>Fungi</taxon>
        <taxon>Dikarya</taxon>
        <taxon>Ascomycota</taxon>
        <taxon>Saccharomycotina</taxon>
        <taxon>Saccharomycetes</taxon>
        <taxon>Saccharomycetales</taxon>
        <taxon>Saccharomycetaceae</taxon>
        <taxon>Saccharomyces</taxon>
    </lineage>
</organism>
<dbReference type="EMBL" id="OX291502">
    <property type="protein sequence ID" value="CAI1596116.1"/>
    <property type="molecule type" value="Genomic_DNA"/>
</dbReference>
<dbReference type="Proteomes" id="UP001152964">
    <property type="component" value="Chromosome 12"/>
</dbReference>
<keyword evidence="2" id="KW-1133">Transmembrane helix</keyword>